<reference evidence="1" key="1">
    <citation type="submission" date="2018-05" db="EMBL/GenBank/DDBJ databases">
        <authorList>
            <person name="Lanie J.A."/>
            <person name="Ng W.-L."/>
            <person name="Kazmierczak K.M."/>
            <person name="Andrzejewski T.M."/>
            <person name="Davidsen T.M."/>
            <person name="Wayne K.J."/>
            <person name="Tettelin H."/>
            <person name="Glass J.I."/>
            <person name="Rusch D."/>
            <person name="Podicherti R."/>
            <person name="Tsui H.-C.T."/>
            <person name="Winkler M.E."/>
        </authorList>
    </citation>
    <scope>NUCLEOTIDE SEQUENCE</scope>
</reference>
<gene>
    <name evidence="1" type="ORF">METZ01_LOCUS159646</name>
</gene>
<evidence type="ECO:0000313" key="1">
    <source>
        <dbReference type="EMBL" id="SVB06792.1"/>
    </source>
</evidence>
<accession>A0A382B0F3</accession>
<protein>
    <submittedName>
        <fullName evidence="1">Uncharacterized protein</fullName>
    </submittedName>
</protein>
<sequence>MKHHWIILALILLFQSDNFISIDEQRINWFNSLVEGTFIDGENSKIIKKQDNGNVTIELFEPEYVTIWEYDKTGRMISIGCGRTIREFIPIPKEGVIEQ</sequence>
<proteinExistence type="predicted"/>
<organism evidence="1">
    <name type="scientific">marine metagenome</name>
    <dbReference type="NCBI Taxonomy" id="408172"/>
    <lineage>
        <taxon>unclassified sequences</taxon>
        <taxon>metagenomes</taxon>
        <taxon>ecological metagenomes</taxon>
    </lineage>
</organism>
<dbReference type="EMBL" id="UINC01027480">
    <property type="protein sequence ID" value="SVB06792.1"/>
    <property type="molecule type" value="Genomic_DNA"/>
</dbReference>
<name>A0A382B0F3_9ZZZZ</name>
<dbReference type="AlphaFoldDB" id="A0A382B0F3"/>